<accession>A0A1I2LHZ8</accession>
<dbReference type="Proteomes" id="UP000199116">
    <property type="component" value="Unassembled WGS sequence"/>
</dbReference>
<dbReference type="EMBL" id="FOOH01000009">
    <property type="protein sequence ID" value="SFF78905.1"/>
    <property type="molecule type" value="Genomic_DNA"/>
</dbReference>
<dbReference type="AlphaFoldDB" id="A0A1I2LHZ8"/>
<protein>
    <recommendedName>
        <fullName evidence="3">Lipoprotein</fullName>
    </recommendedName>
</protein>
<sequence length="184" mass="21209">MKLLSKFILRSIGLVLIGVVLCGCVKDIDLNQKEEISLSPDVQIDLLIYDIDQSQFKDPSTGNVRNHISDTVRLEFLDDDYIQKDLTSVEFYFRHINTFPHEIESKIRFLSDGNREQFAVNYTIKPGINGNPVTTEQFEFIEENRIHLVRRTIKMVVELEVQPGSAKFEGELDFASKGLFSFEF</sequence>
<evidence type="ECO:0000313" key="1">
    <source>
        <dbReference type="EMBL" id="SFF78905.1"/>
    </source>
</evidence>
<dbReference type="RefSeq" id="WP_075324963.1">
    <property type="nucleotide sequence ID" value="NZ_FOOH01000009.1"/>
</dbReference>
<keyword evidence="2" id="KW-1185">Reference proteome</keyword>
<organism evidence="1 2">
    <name type="scientific">Salegentibacter agarivorans</name>
    <dbReference type="NCBI Taxonomy" id="345907"/>
    <lineage>
        <taxon>Bacteria</taxon>
        <taxon>Pseudomonadati</taxon>
        <taxon>Bacteroidota</taxon>
        <taxon>Flavobacteriia</taxon>
        <taxon>Flavobacteriales</taxon>
        <taxon>Flavobacteriaceae</taxon>
        <taxon>Salegentibacter</taxon>
    </lineage>
</organism>
<dbReference type="PROSITE" id="PS51257">
    <property type="entry name" value="PROKAR_LIPOPROTEIN"/>
    <property type="match status" value="1"/>
</dbReference>
<proteinExistence type="predicted"/>
<reference evidence="2" key="1">
    <citation type="submission" date="2016-10" db="EMBL/GenBank/DDBJ databases">
        <authorList>
            <person name="Varghese N."/>
            <person name="Submissions S."/>
        </authorList>
    </citation>
    <scope>NUCLEOTIDE SEQUENCE [LARGE SCALE GENOMIC DNA]</scope>
    <source>
        <strain evidence="2">DSM 23515</strain>
    </source>
</reference>
<evidence type="ECO:0008006" key="3">
    <source>
        <dbReference type="Google" id="ProtNLM"/>
    </source>
</evidence>
<gene>
    <name evidence="1" type="ORF">SAMN04488033_1097</name>
</gene>
<name>A0A1I2LHZ8_9FLAO</name>
<evidence type="ECO:0000313" key="2">
    <source>
        <dbReference type="Proteomes" id="UP000199116"/>
    </source>
</evidence>